<dbReference type="GO" id="GO:0090333">
    <property type="term" value="P:regulation of stomatal closure"/>
    <property type="evidence" value="ECO:0007669"/>
    <property type="project" value="InterPro"/>
</dbReference>
<feature type="transmembrane region" description="Helical" evidence="2">
    <location>
        <begin position="195"/>
        <end position="218"/>
    </location>
</feature>
<feature type="region of interest" description="Disordered" evidence="1">
    <location>
        <begin position="1"/>
        <end position="26"/>
    </location>
</feature>
<sequence>MVTLRAFATTRPPHPPPPSSLSSPPRSLSLCKTFPKAQLRPTSVSLPPSTTLSLFALFTAPYEAKALGLPKDQIVSSLTQVERTIDQVQEVGSNFFDAAQRVFQVAADAAKPGFDAALPILQQAGEQAVRIASPAISEVSKEAREAIQSSGFDTEPVLTAAKTVVDAAQQTTKIIEQAKPIASSTVKTISSAEPIVIVGTAGALFLAYLLLPPIWSAISFKLRGYKGDLTPAQTLDLISTKNHLMIRYQIRKGQRQGWYSSPSFQCQK</sequence>
<protein>
    <submittedName>
        <fullName evidence="3">Uncharacterized protein</fullName>
    </submittedName>
</protein>
<organism evidence="3 4">
    <name type="scientific">Nyssa sinensis</name>
    <dbReference type="NCBI Taxonomy" id="561372"/>
    <lineage>
        <taxon>Eukaryota</taxon>
        <taxon>Viridiplantae</taxon>
        <taxon>Streptophyta</taxon>
        <taxon>Embryophyta</taxon>
        <taxon>Tracheophyta</taxon>
        <taxon>Spermatophyta</taxon>
        <taxon>Magnoliopsida</taxon>
        <taxon>eudicotyledons</taxon>
        <taxon>Gunneridae</taxon>
        <taxon>Pentapetalae</taxon>
        <taxon>asterids</taxon>
        <taxon>Cornales</taxon>
        <taxon>Nyssaceae</taxon>
        <taxon>Nyssa</taxon>
    </lineage>
</organism>
<accession>A0A5J5BEJ9</accession>
<dbReference type="PANTHER" id="PTHR34209:SF1">
    <property type="entry name" value="CALCIUM SENSING RECEPTOR, CHLOROPLASTIC"/>
    <property type="match status" value="1"/>
</dbReference>
<dbReference type="GO" id="GO:0071277">
    <property type="term" value="P:cellular response to calcium ion"/>
    <property type="evidence" value="ECO:0007669"/>
    <property type="project" value="InterPro"/>
</dbReference>
<dbReference type="AlphaFoldDB" id="A0A5J5BEJ9"/>
<dbReference type="InterPro" id="IPR044690">
    <property type="entry name" value="CAS_plant"/>
</dbReference>
<gene>
    <name evidence="3" type="ORF">F0562_025115</name>
</gene>
<dbReference type="GO" id="GO:0009704">
    <property type="term" value="P:de-etiolation"/>
    <property type="evidence" value="ECO:0007669"/>
    <property type="project" value="InterPro"/>
</dbReference>
<keyword evidence="2" id="KW-1133">Transmembrane helix</keyword>
<keyword evidence="2" id="KW-0472">Membrane</keyword>
<evidence type="ECO:0000256" key="2">
    <source>
        <dbReference type="SAM" id="Phobius"/>
    </source>
</evidence>
<dbReference type="PANTHER" id="PTHR34209">
    <property type="entry name" value="RHODANESE/CELL CYCLE CONTROL PHOSPHATASE SUPERFAMILY PROTEIN"/>
    <property type="match status" value="1"/>
</dbReference>
<reference evidence="3 4" key="1">
    <citation type="submission" date="2019-09" db="EMBL/GenBank/DDBJ databases">
        <title>A chromosome-level genome assembly of the Chinese tupelo Nyssa sinensis.</title>
        <authorList>
            <person name="Yang X."/>
            <person name="Kang M."/>
            <person name="Yang Y."/>
            <person name="Xiong H."/>
            <person name="Wang M."/>
            <person name="Zhang Z."/>
            <person name="Wang Z."/>
            <person name="Wu H."/>
            <person name="Ma T."/>
            <person name="Liu J."/>
            <person name="Xi Z."/>
        </authorList>
    </citation>
    <scope>NUCLEOTIDE SEQUENCE [LARGE SCALE GENOMIC DNA]</scope>
    <source>
        <strain evidence="3">J267</strain>
        <tissue evidence="3">Leaf</tissue>
    </source>
</reference>
<evidence type="ECO:0000313" key="3">
    <source>
        <dbReference type="EMBL" id="KAA8541139.1"/>
    </source>
</evidence>
<proteinExistence type="predicted"/>
<evidence type="ECO:0000256" key="1">
    <source>
        <dbReference type="SAM" id="MobiDB-lite"/>
    </source>
</evidence>
<evidence type="ECO:0000313" key="4">
    <source>
        <dbReference type="Proteomes" id="UP000325577"/>
    </source>
</evidence>
<name>A0A5J5BEJ9_9ASTE</name>
<dbReference type="Proteomes" id="UP000325577">
    <property type="component" value="Linkage Group LG13"/>
</dbReference>
<dbReference type="OrthoDB" id="2015023at2759"/>
<keyword evidence="2" id="KW-0812">Transmembrane</keyword>
<keyword evidence="4" id="KW-1185">Reference proteome</keyword>
<dbReference type="EMBL" id="CM018036">
    <property type="protein sequence ID" value="KAA8541139.1"/>
    <property type="molecule type" value="Genomic_DNA"/>
</dbReference>